<evidence type="ECO:0000259" key="1">
    <source>
        <dbReference type="PROSITE" id="PS50404"/>
    </source>
</evidence>
<dbReference type="PROSITE" id="PS50404">
    <property type="entry name" value="GST_NTER"/>
    <property type="match status" value="1"/>
</dbReference>
<name>A0A7C5R0C4_9PROT</name>
<protein>
    <submittedName>
        <fullName evidence="2">Glutathione S-transferase family protein</fullName>
    </submittedName>
</protein>
<dbReference type="SFLD" id="SFLDG01200">
    <property type="entry name" value="SUF1.1"/>
    <property type="match status" value="1"/>
</dbReference>
<sequence length="232" mass="26103">MIEFYKFPSKFGMRDASPFVLKLETYLRLAGLDYKTTELADPRKAPKGKLPFIKDGERTIADSSLVILYLKDKYGDPLGAPFTPAQHGIGHGIKTMLEEHTYWALVYSRWIEEDAQKLVRDAWFGTIPAPIRGLIFGKIIRDMKKGMFAHGIGRHTREEIYAFGVADVKAFENVLGDKPFLLGDQPSEYDATGYGFLSNMTAEVFASPMRDYIESSPSLLAYIDRVGQKAFG</sequence>
<dbReference type="Pfam" id="PF17172">
    <property type="entry name" value="GST_N_4"/>
    <property type="match status" value="1"/>
</dbReference>
<proteinExistence type="predicted"/>
<dbReference type="InterPro" id="IPR004045">
    <property type="entry name" value="Glutathione_S-Trfase_N"/>
</dbReference>
<dbReference type="EMBL" id="DRMJ01000171">
    <property type="protein sequence ID" value="HHL42663.1"/>
    <property type="molecule type" value="Genomic_DNA"/>
</dbReference>
<dbReference type="SUPFAM" id="SSF52833">
    <property type="entry name" value="Thioredoxin-like"/>
    <property type="match status" value="1"/>
</dbReference>
<dbReference type="SUPFAM" id="SSF47616">
    <property type="entry name" value="GST C-terminal domain-like"/>
    <property type="match status" value="1"/>
</dbReference>
<dbReference type="InterPro" id="IPR012336">
    <property type="entry name" value="Thioredoxin-like_fold"/>
</dbReference>
<dbReference type="PANTHER" id="PTHR12289">
    <property type="entry name" value="METAXIN RELATED"/>
    <property type="match status" value="1"/>
</dbReference>
<feature type="domain" description="GST N-terminal" evidence="1">
    <location>
        <begin position="1"/>
        <end position="78"/>
    </location>
</feature>
<dbReference type="InterPro" id="IPR040079">
    <property type="entry name" value="Glutathione_S-Trfase"/>
</dbReference>
<dbReference type="GO" id="GO:0005737">
    <property type="term" value="C:cytoplasm"/>
    <property type="evidence" value="ECO:0007669"/>
    <property type="project" value="TreeGrafter"/>
</dbReference>
<dbReference type="Gene3D" id="1.20.1050.10">
    <property type="match status" value="1"/>
</dbReference>
<dbReference type="InterPro" id="IPR033468">
    <property type="entry name" value="Metaxin_GST"/>
</dbReference>
<dbReference type="Proteomes" id="UP000885830">
    <property type="component" value="Unassembled WGS sequence"/>
</dbReference>
<dbReference type="PANTHER" id="PTHR12289:SF41">
    <property type="entry name" value="FAILED AXON CONNECTIONS-RELATED"/>
    <property type="match status" value="1"/>
</dbReference>
<dbReference type="SFLD" id="SFLDG01180">
    <property type="entry name" value="SUF1"/>
    <property type="match status" value="1"/>
</dbReference>
<dbReference type="Pfam" id="PF17171">
    <property type="entry name" value="GST_C_6"/>
    <property type="match status" value="1"/>
</dbReference>
<reference evidence="2" key="1">
    <citation type="journal article" date="2020" name="mSystems">
        <title>Genome- and Community-Level Interaction Insights into Carbon Utilization and Element Cycling Functions of Hydrothermarchaeota in Hydrothermal Sediment.</title>
        <authorList>
            <person name="Zhou Z."/>
            <person name="Liu Y."/>
            <person name="Xu W."/>
            <person name="Pan J."/>
            <person name="Luo Z.H."/>
            <person name="Li M."/>
        </authorList>
    </citation>
    <scope>NUCLEOTIDE SEQUENCE [LARGE SCALE GENOMIC DNA]</scope>
    <source>
        <strain evidence="2">HyVt-485</strain>
    </source>
</reference>
<organism evidence="2">
    <name type="scientific">Hellea balneolensis</name>
    <dbReference type="NCBI Taxonomy" id="287478"/>
    <lineage>
        <taxon>Bacteria</taxon>
        <taxon>Pseudomonadati</taxon>
        <taxon>Pseudomonadota</taxon>
        <taxon>Alphaproteobacteria</taxon>
        <taxon>Maricaulales</taxon>
        <taxon>Robiginitomaculaceae</taxon>
        <taxon>Hellea</taxon>
    </lineage>
</organism>
<gene>
    <name evidence="2" type="ORF">ENJ42_03515</name>
</gene>
<dbReference type="InterPro" id="IPR036282">
    <property type="entry name" value="Glutathione-S-Trfase_C_sf"/>
</dbReference>
<dbReference type="InterPro" id="IPR050931">
    <property type="entry name" value="Mito_Protein_Transport_Metaxin"/>
</dbReference>
<dbReference type="CDD" id="cd03193">
    <property type="entry name" value="GST_C_Metaxin"/>
    <property type="match status" value="1"/>
</dbReference>
<dbReference type="SFLD" id="SFLDS00019">
    <property type="entry name" value="Glutathione_Transferase_(cytos"/>
    <property type="match status" value="1"/>
</dbReference>
<accession>A0A7C5R0C4</accession>
<dbReference type="Gene3D" id="3.40.30.10">
    <property type="entry name" value="Glutaredoxin"/>
    <property type="match status" value="1"/>
</dbReference>
<dbReference type="InterPro" id="IPR036249">
    <property type="entry name" value="Thioredoxin-like_sf"/>
</dbReference>
<comment type="caution">
    <text evidence="2">The sequence shown here is derived from an EMBL/GenBank/DDBJ whole genome shotgun (WGS) entry which is preliminary data.</text>
</comment>
<dbReference type="InterPro" id="IPR026928">
    <property type="entry name" value="FAX/IsoI-like"/>
</dbReference>
<evidence type="ECO:0000313" key="2">
    <source>
        <dbReference type="EMBL" id="HHL42663.1"/>
    </source>
</evidence>
<dbReference type="AlphaFoldDB" id="A0A7C5R0C4"/>